<comment type="subcellular location">
    <subcellularLocation>
        <location evidence="1">Cell membrane</location>
    </subcellularLocation>
</comment>
<dbReference type="GO" id="GO:0005275">
    <property type="term" value="F:amine transmembrane transporter activity"/>
    <property type="evidence" value="ECO:0007669"/>
    <property type="project" value="TreeGrafter"/>
</dbReference>
<dbReference type="EMBL" id="CP034438">
    <property type="protein sequence ID" value="AZN30375.1"/>
    <property type="molecule type" value="Genomic_DNA"/>
</dbReference>
<dbReference type="SUPFAM" id="SSF53850">
    <property type="entry name" value="Periplasmic binding protein-like II"/>
    <property type="match status" value="1"/>
</dbReference>
<reference evidence="7 8" key="1">
    <citation type="submission" date="2018-12" db="EMBL/GenBank/DDBJ databases">
        <title>Complete genome sequence of Flaviflexus salsibiostraticola KCTC 33148.</title>
        <authorList>
            <person name="Bae J.-W."/>
        </authorList>
    </citation>
    <scope>NUCLEOTIDE SEQUENCE [LARGE SCALE GENOMIC DNA]</scope>
    <source>
        <strain evidence="7 8">KCTC 33148</strain>
    </source>
</reference>
<evidence type="ECO:0000256" key="3">
    <source>
        <dbReference type="ARBA" id="ARBA00022475"/>
    </source>
</evidence>
<sequence>MISRTTRTVALTTTIAAAAVLSACGSDDDNAGDAQSPAGEIAIGVPAGWDEGVLISNMTAVTLEEQGYEVSLTDGDIGMMFAGVSTGDLDLLMEVALPTLHANYLEAYGDTTEDLGYWYEENISNIAVNADAPIDSIAELAENADLFNNEIIGIDGGAGITRITQEEVIPTYGLEGMDFKISSTAAMLAELDGAMADGRNIAVTLWVPHWAYAAYDIKNLEDPELAFGEPDQLHTFARDGFTADYPDVAEMIGEVHLTEDDLSRAGNYVMNENADRDTYTAVSEWLDDNPEVKERFTVDSDS</sequence>
<dbReference type="KEGG" id="fsl:EJO69_08700"/>
<evidence type="ECO:0000256" key="2">
    <source>
        <dbReference type="ARBA" id="ARBA00022448"/>
    </source>
</evidence>
<dbReference type="PANTHER" id="PTHR47737:SF1">
    <property type="entry name" value="GLYCINE BETAINE_PROLINE BETAINE TRANSPORT SYSTEM PERMEASE PROTEIN PROW"/>
    <property type="match status" value="1"/>
</dbReference>
<gene>
    <name evidence="7" type="ORF">EJO69_08700</name>
</gene>
<keyword evidence="8" id="KW-1185">Reference proteome</keyword>
<evidence type="ECO:0000259" key="6">
    <source>
        <dbReference type="Pfam" id="PF04069"/>
    </source>
</evidence>
<dbReference type="Pfam" id="PF04069">
    <property type="entry name" value="OpuAC"/>
    <property type="match status" value="1"/>
</dbReference>
<dbReference type="AlphaFoldDB" id="A0A3S8ZA77"/>
<accession>A0A3S8ZA77</accession>
<evidence type="ECO:0000256" key="5">
    <source>
        <dbReference type="SAM" id="SignalP"/>
    </source>
</evidence>
<evidence type="ECO:0000256" key="1">
    <source>
        <dbReference type="ARBA" id="ARBA00004236"/>
    </source>
</evidence>
<dbReference type="Gene3D" id="3.40.190.100">
    <property type="entry name" value="Glycine betaine-binding periplasmic protein, domain 2"/>
    <property type="match status" value="1"/>
</dbReference>
<dbReference type="InterPro" id="IPR007210">
    <property type="entry name" value="ABC_Gly_betaine_transp_sub-bd"/>
</dbReference>
<dbReference type="CDD" id="cd13639">
    <property type="entry name" value="PBP2_OpuAC_like"/>
    <property type="match status" value="1"/>
</dbReference>
<dbReference type="RefSeq" id="WP_126041062.1">
    <property type="nucleotide sequence ID" value="NZ_CP034438.1"/>
</dbReference>
<keyword evidence="4" id="KW-0472">Membrane</keyword>
<dbReference type="Proteomes" id="UP000270021">
    <property type="component" value="Chromosome"/>
</dbReference>
<evidence type="ECO:0000313" key="7">
    <source>
        <dbReference type="EMBL" id="AZN30375.1"/>
    </source>
</evidence>
<dbReference type="GO" id="GO:0043190">
    <property type="term" value="C:ATP-binding cassette (ABC) transporter complex"/>
    <property type="evidence" value="ECO:0007669"/>
    <property type="project" value="InterPro"/>
</dbReference>
<dbReference type="OrthoDB" id="9787902at2"/>
<keyword evidence="2" id="KW-0813">Transport</keyword>
<keyword evidence="5" id="KW-0732">Signal</keyword>
<dbReference type="Gene3D" id="3.40.190.10">
    <property type="entry name" value="Periplasmic binding protein-like II"/>
    <property type="match status" value="1"/>
</dbReference>
<evidence type="ECO:0000256" key="4">
    <source>
        <dbReference type="ARBA" id="ARBA00023136"/>
    </source>
</evidence>
<proteinExistence type="predicted"/>
<feature type="chain" id="PRO_5019150952" evidence="5">
    <location>
        <begin position="19"/>
        <end position="302"/>
    </location>
</feature>
<feature type="domain" description="ABC-type glycine betaine transport system substrate-binding" evidence="6">
    <location>
        <begin position="40"/>
        <end position="287"/>
    </location>
</feature>
<keyword evidence="3" id="KW-1003">Cell membrane</keyword>
<dbReference type="GO" id="GO:0015226">
    <property type="term" value="F:carnitine transmembrane transporter activity"/>
    <property type="evidence" value="ECO:0007669"/>
    <property type="project" value="TreeGrafter"/>
</dbReference>
<protein>
    <submittedName>
        <fullName evidence="7">Glycine betaine ABC transporter substrate-binding protein</fullName>
    </submittedName>
</protein>
<dbReference type="PROSITE" id="PS51257">
    <property type="entry name" value="PROKAR_LIPOPROTEIN"/>
    <property type="match status" value="1"/>
</dbReference>
<organism evidence="7 8">
    <name type="scientific">Flaviflexus salsibiostraticola</name>
    <dbReference type="NCBI Taxonomy" id="1282737"/>
    <lineage>
        <taxon>Bacteria</taxon>
        <taxon>Bacillati</taxon>
        <taxon>Actinomycetota</taxon>
        <taxon>Actinomycetes</taxon>
        <taxon>Actinomycetales</taxon>
        <taxon>Actinomycetaceae</taxon>
        <taxon>Flaviflexus</taxon>
    </lineage>
</organism>
<dbReference type="GO" id="GO:0015871">
    <property type="term" value="P:choline transport"/>
    <property type="evidence" value="ECO:0007669"/>
    <property type="project" value="TreeGrafter"/>
</dbReference>
<feature type="signal peptide" evidence="5">
    <location>
        <begin position="1"/>
        <end position="18"/>
    </location>
</feature>
<evidence type="ECO:0000313" key="8">
    <source>
        <dbReference type="Proteomes" id="UP000270021"/>
    </source>
</evidence>
<name>A0A3S8ZA77_9ACTO</name>
<dbReference type="GO" id="GO:0031460">
    <property type="term" value="P:glycine betaine transport"/>
    <property type="evidence" value="ECO:0007669"/>
    <property type="project" value="TreeGrafter"/>
</dbReference>
<dbReference type="PANTHER" id="PTHR47737">
    <property type="entry name" value="GLYCINE BETAINE/PROLINE BETAINE TRANSPORT SYSTEM PERMEASE PROTEIN PROW"/>
    <property type="match status" value="1"/>
</dbReference>